<keyword evidence="2" id="KW-1185">Reference proteome</keyword>
<protein>
    <submittedName>
        <fullName evidence="1">Uncharacterized protein</fullName>
    </submittedName>
</protein>
<dbReference type="AlphaFoldDB" id="A7F3W8"/>
<reference evidence="2" key="1">
    <citation type="journal article" date="2011" name="PLoS Genet.">
        <title>Genomic analysis of the necrotrophic fungal pathogens Sclerotinia sclerotiorum and Botrytis cinerea.</title>
        <authorList>
            <person name="Amselem J."/>
            <person name="Cuomo C.A."/>
            <person name="van Kan J.A."/>
            <person name="Viaud M."/>
            <person name="Benito E.P."/>
            <person name="Couloux A."/>
            <person name="Coutinho P.M."/>
            <person name="de Vries R.P."/>
            <person name="Dyer P.S."/>
            <person name="Fillinger S."/>
            <person name="Fournier E."/>
            <person name="Gout L."/>
            <person name="Hahn M."/>
            <person name="Kohn L."/>
            <person name="Lapalu N."/>
            <person name="Plummer K.M."/>
            <person name="Pradier J.M."/>
            <person name="Quevillon E."/>
            <person name="Sharon A."/>
            <person name="Simon A."/>
            <person name="ten Have A."/>
            <person name="Tudzynski B."/>
            <person name="Tudzynski P."/>
            <person name="Wincker P."/>
            <person name="Andrew M."/>
            <person name="Anthouard V."/>
            <person name="Beever R.E."/>
            <person name="Beffa R."/>
            <person name="Benoit I."/>
            <person name="Bouzid O."/>
            <person name="Brault B."/>
            <person name="Chen Z."/>
            <person name="Choquer M."/>
            <person name="Collemare J."/>
            <person name="Cotton P."/>
            <person name="Danchin E.G."/>
            <person name="Da Silva C."/>
            <person name="Gautier A."/>
            <person name="Giraud C."/>
            <person name="Giraud T."/>
            <person name="Gonzalez C."/>
            <person name="Grossetete S."/>
            <person name="Guldener U."/>
            <person name="Henrissat B."/>
            <person name="Howlett B.J."/>
            <person name="Kodira C."/>
            <person name="Kretschmer M."/>
            <person name="Lappartient A."/>
            <person name="Leroch M."/>
            <person name="Levis C."/>
            <person name="Mauceli E."/>
            <person name="Neuveglise C."/>
            <person name="Oeser B."/>
            <person name="Pearson M."/>
            <person name="Poulain J."/>
            <person name="Poussereau N."/>
            <person name="Quesneville H."/>
            <person name="Rascle C."/>
            <person name="Schumacher J."/>
            <person name="Segurens B."/>
            <person name="Sexton A."/>
            <person name="Silva E."/>
            <person name="Sirven C."/>
            <person name="Soanes D.M."/>
            <person name="Talbot N.J."/>
            <person name="Templeton M."/>
            <person name="Yandava C."/>
            <person name="Yarden O."/>
            <person name="Zeng Q."/>
            <person name="Rollins J.A."/>
            <person name="Lebrun M.H."/>
            <person name="Dickman M."/>
        </authorList>
    </citation>
    <scope>NUCLEOTIDE SEQUENCE [LARGE SCALE GENOMIC DNA]</scope>
    <source>
        <strain evidence="2">ATCC 18683 / 1980 / Ss-1</strain>
    </source>
</reference>
<accession>A7F3W8</accession>
<proteinExistence type="predicted"/>
<dbReference type="RefSeq" id="XP_001586935.1">
    <property type="nucleotide sequence ID" value="XM_001586885.1"/>
</dbReference>
<sequence length="53" mass="5920">MGIYLQRAKGKRGRSGYQKGKMVRSLDLYENNQMLNLCTLNVGLFFPGLNGPA</sequence>
<evidence type="ECO:0000313" key="2">
    <source>
        <dbReference type="Proteomes" id="UP000001312"/>
    </source>
</evidence>
<dbReference type="KEGG" id="ssl:SS1G_11964"/>
<dbReference type="EMBL" id="CH476640">
    <property type="protein sequence ID" value="EDN97439.1"/>
    <property type="molecule type" value="Genomic_DNA"/>
</dbReference>
<dbReference type="InParanoid" id="A7F3W8"/>
<dbReference type="GeneID" id="5482922"/>
<name>A7F3W8_SCLS1</name>
<organism evidence="1 2">
    <name type="scientific">Sclerotinia sclerotiorum (strain ATCC 18683 / 1980 / Ss-1)</name>
    <name type="common">White mold</name>
    <name type="synonym">Whetzelinia sclerotiorum</name>
    <dbReference type="NCBI Taxonomy" id="665079"/>
    <lineage>
        <taxon>Eukaryota</taxon>
        <taxon>Fungi</taxon>
        <taxon>Dikarya</taxon>
        <taxon>Ascomycota</taxon>
        <taxon>Pezizomycotina</taxon>
        <taxon>Leotiomycetes</taxon>
        <taxon>Helotiales</taxon>
        <taxon>Sclerotiniaceae</taxon>
        <taxon>Sclerotinia</taxon>
    </lineage>
</organism>
<evidence type="ECO:0000313" key="1">
    <source>
        <dbReference type="EMBL" id="EDN97439.1"/>
    </source>
</evidence>
<dbReference type="Proteomes" id="UP000001312">
    <property type="component" value="Unassembled WGS sequence"/>
</dbReference>
<gene>
    <name evidence="1" type="ORF">SS1G_11964</name>
</gene>